<proteinExistence type="predicted"/>
<name>A0AAV4DG89_9GAST</name>
<dbReference type="Pfam" id="PF13359">
    <property type="entry name" value="DDE_Tnp_4"/>
    <property type="match status" value="1"/>
</dbReference>
<gene>
    <name evidence="4" type="ORF">PoB_006976900</name>
</gene>
<dbReference type="AlphaFoldDB" id="A0AAV4DG89"/>
<dbReference type="EMBL" id="BLXT01007857">
    <property type="protein sequence ID" value="GFO43264.1"/>
    <property type="molecule type" value="Genomic_DNA"/>
</dbReference>
<evidence type="ECO:0000256" key="1">
    <source>
        <dbReference type="ARBA" id="ARBA00001968"/>
    </source>
</evidence>
<protein>
    <recommendedName>
        <fullName evidence="3">DDE Tnp4 domain-containing protein</fullName>
    </recommendedName>
</protein>
<evidence type="ECO:0000313" key="5">
    <source>
        <dbReference type="Proteomes" id="UP000735302"/>
    </source>
</evidence>
<comment type="cofactor">
    <cofactor evidence="1">
        <name>a divalent metal cation</name>
        <dbReference type="ChEBI" id="CHEBI:60240"/>
    </cofactor>
</comment>
<evidence type="ECO:0000256" key="2">
    <source>
        <dbReference type="ARBA" id="ARBA00022723"/>
    </source>
</evidence>
<reference evidence="4 5" key="1">
    <citation type="journal article" date="2021" name="Elife">
        <title>Chloroplast acquisition without the gene transfer in kleptoplastic sea slugs, Plakobranchus ocellatus.</title>
        <authorList>
            <person name="Maeda T."/>
            <person name="Takahashi S."/>
            <person name="Yoshida T."/>
            <person name="Shimamura S."/>
            <person name="Takaki Y."/>
            <person name="Nagai Y."/>
            <person name="Toyoda A."/>
            <person name="Suzuki Y."/>
            <person name="Arimoto A."/>
            <person name="Ishii H."/>
            <person name="Satoh N."/>
            <person name="Nishiyama T."/>
            <person name="Hasebe M."/>
            <person name="Maruyama T."/>
            <person name="Minagawa J."/>
            <person name="Obokata J."/>
            <person name="Shigenobu S."/>
        </authorList>
    </citation>
    <scope>NUCLEOTIDE SEQUENCE [LARGE SCALE GENOMIC DNA]</scope>
</reference>
<keyword evidence="5" id="KW-1185">Reference proteome</keyword>
<comment type="caution">
    <text evidence="4">The sequence shown here is derived from an EMBL/GenBank/DDBJ whole genome shotgun (WGS) entry which is preliminary data.</text>
</comment>
<keyword evidence="2" id="KW-0479">Metal-binding</keyword>
<organism evidence="4 5">
    <name type="scientific">Plakobranchus ocellatus</name>
    <dbReference type="NCBI Taxonomy" id="259542"/>
    <lineage>
        <taxon>Eukaryota</taxon>
        <taxon>Metazoa</taxon>
        <taxon>Spiralia</taxon>
        <taxon>Lophotrochozoa</taxon>
        <taxon>Mollusca</taxon>
        <taxon>Gastropoda</taxon>
        <taxon>Heterobranchia</taxon>
        <taxon>Euthyneura</taxon>
        <taxon>Panpulmonata</taxon>
        <taxon>Sacoglossa</taxon>
        <taxon>Placobranchoidea</taxon>
        <taxon>Plakobranchidae</taxon>
        <taxon>Plakobranchus</taxon>
    </lineage>
</organism>
<dbReference type="InterPro" id="IPR027806">
    <property type="entry name" value="HARBI1_dom"/>
</dbReference>
<evidence type="ECO:0000259" key="3">
    <source>
        <dbReference type="Pfam" id="PF13359"/>
    </source>
</evidence>
<evidence type="ECO:0000313" key="4">
    <source>
        <dbReference type="EMBL" id="GFO43264.1"/>
    </source>
</evidence>
<dbReference type="Proteomes" id="UP000735302">
    <property type="component" value="Unassembled WGS sequence"/>
</dbReference>
<feature type="domain" description="DDE Tnp4" evidence="3">
    <location>
        <begin position="45"/>
        <end position="148"/>
    </location>
</feature>
<sequence length="161" mass="17758">MDSASEEGNADIDKQQWLQIAVDFGTRFDFPHCLGAIDGKHVRLIDGKHVRIKKPNNSGSKFYNYKGFFSIVLLAVTDASGKFVIVDVGSCGGNCDCGVFSRSAFGKRLFENKLQLPDEAVIPGTNRTVPYVFVADDAFPLRENIMKAFSTSSADTRQRNI</sequence>
<accession>A0AAV4DG89</accession>
<dbReference type="GO" id="GO:0046872">
    <property type="term" value="F:metal ion binding"/>
    <property type="evidence" value="ECO:0007669"/>
    <property type="project" value="UniProtKB-KW"/>
</dbReference>